<evidence type="ECO:0000313" key="2">
    <source>
        <dbReference type="EMBL" id="UQX12232.1"/>
    </source>
</evidence>
<evidence type="ECO:0000313" key="3">
    <source>
        <dbReference type="Proteomes" id="UP001056610"/>
    </source>
</evidence>
<organism evidence="2 3">
    <name type="scientific">Candidatus Mycobacterium methanotrophicum</name>
    <dbReference type="NCBI Taxonomy" id="2943498"/>
    <lineage>
        <taxon>Bacteria</taxon>
        <taxon>Bacillati</taxon>
        <taxon>Actinomycetota</taxon>
        <taxon>Actinomycetes</taxon>
        <taxon>Mycobacteriales</taxon>
        <taxon>Mycobacteriaceae</taxon>
        <taxon>Mycobacterium</taxon>
    </lineage>
</organism>
<dbReference type="Proteomes" id="UP001056610">
    <property type="component" value="Chromosome"/>
</dbReference>
<evidence type="ECO:0000259" key="1">
    <source>
        <dbReference type="Pfam" id="PF08237"/>
    </source>
</evidence>
<gene>
    <name evidence="2" type="ORF">M5I08_08065</name>
</gene>
<feature type="domain" description="PE-PPE" evidence="1">
    <location>
        <begin position="97"/>
        <end position="259"/>
    </location>
</feature>
<proteinExistence type="predicted"/>
<name>A0ABY4QPP7_9MYCO</name>
<reference evidence="2" key="1">
    <citation type="submission" date="2022-05" db="EMBL/GenBank/DDBJ databases">
        <title>A methanotrophic Mycobacterium dominates a cave microbial ecosystem.</title>
        <authorList>
            <person name="Van Spanning R.J.M."/>
            <person name="Guan Q."/>
            <person name="Melkonian C."/>
            <person name="Gallant J."/>
            <person name="Polerecky L."/>
            <person name="Flot J.-F."/>
            <person name="Brandt B.W."/>
            <person name="Braster M."/>
            <person name="Iturbe Espinoza P."/>
            <person name="Aerts J."/>
            <person name="Meima-Franke M."/>
            <person name="Piersma S.R."/>
            <person name="Bunduc C."/>
            <person name="Ummels R."/>
            <person name="Pain A."/>
            <person name="Fleming E.J."/>
            <person name="van der Wel N."/>
            <person name="Gherman V.D."/>
            <person name="Sarbu S.M."/>
            <person name="Bodelier P.L.E."/>
            <person name="Bitter W."/>
        </authorList>
    </citation>
    <scope>NUCLEOTIDE SEQUENCE</scope>
    <source>
        <strain evidence="2">Sulfur Cave</strain>
    </source>
</reference>
<sequence length="349" mass="35880">MNKVVAGTVLTLPLLISGSLYPISGSRYPLPTTRVYRCDVALTSGDGADSNDALVLIPAENAEYADVANALYLAPNGFDGTATVFLTPDVGNEVQNIGPGVQALVQTIEGDYSAGDLSAADPLYVFGYSAGAVEISLAEQQLAADHIPQADLNFVMVGDSASAEGGFLNTVVSSLPESWQQPATELFALAGVTSPVLGATTPDDLYPTDVYSLTGDGWSNWDNGANLLGMFTDHLEYLGLTPTEIASATQTTDGLTDYFSIDSSGVDGLSALWNTALLGLGIIPPNATADTVAAAATPATVSTDTAEVLAQAVQALDQIPQASLDAQQLGVELGAEIFSSLGIADSLLP</sequence>
<dbReference type="EMBL" id="CP097320">
    <property type="protein sequence ID" value="UQX12232.1"/>
    <property type="molecule type" value="Genomic_DNA"/>
</dbReference>
<dbReference type="InterPro" id="IPR013228">
    <property type="entry name" value="PE-PPE_C"/>
</dbReference>
<dbReference type="Pfam" id="PF08237">
    <property type="entry name" value="PE-PPE"/>
    <property type="match status" value="1"/>
</dbReference>
<accession>A0ABY4QPP7</accession>
<protein>
    <submittedName>
        <fullName evidence="2">PE-PPE domain-containing protein</fullName>
    </submittedName>
</protein>
<keyword evidence="3" id="KW-1185">Reference proteome</keyword>
<dbReference type="RefSeq" id="WP_219067473.1">
    <property type="nucleotide sequence ID" value="NZ_CAJUXY010000020.1"/>
</dbReference>